<dbReference type="PANTHER" id="PTHR33710">
    <property type="entry name" value="BNAC02G09200D PROTEIN"/>
    <property type="match status" value="1"/>
</dbReference>
<proteinExistence type="predicted"/>
<protein>
    <submittedName>
        <fullName evidence="1">Uncharacterized protein</fullName>
    </submittedName>
</protein>
<name>A2ZJJ9_ORYSI</name>
<reference evidence="1 2" key="1">
    <citation type="journal article" date="2005" name="PLoS Biol.">
        <title>The genomes of Oryza sativa: a history of duplications.</title>
        <authorList>
            <person name="Yu J."/>
            <person name="Wang J."/>
            <person name="Lin W."/>
            <person name="Li S."/>
            <person name="Li H."/>
            <person name="Zhou J."/>
            <person name="Ni P."/>
            <person name="Dong W."/>
            <person name="Hu S."/>
            <person name="Zeng C."/>
            <person name="Zhang J."/>
            <person name="Zhang Y."/>
            <person name="Li R."/>
            <person name="Xu Z."/>
            <person name="Li S."/>
            <person name="Li X."/>
            <person name="Zheng H."/>
            <person name="Cong L."/>
            <person name="Lin L."/>
            <person name="Yin J."/>
            <person name="Geng J."/>
            <person name="Li G."/>
            <person name="Shi J."/>
            <person name="Liu J."/>
            <person name="Lv H."/>
            <person name="Li J."/>
            <person name="Wang J."/>
            <person name="Deng Y."/>
            <person name="Ran L."/>
            <person name="Shi X."/>
            <person name="Wang X."/>
            <person name="Wu Q."/>
            <person name="Li C."/>
            <person name="Ren X."/>
            <person name="Wang J."/>
            <person name="Wang X."/>
            <person name="Li D."/>
            <person name="Liu D."/>
            <person name="Zhang X."/>
            <person name="Ji Z."/>
            <person name="Zhao W."/>
            <person name="Sun Y."/>
            <person name="Zhang Z."/>
            <person name="Bao J."/>
            <person name="Han Y."/>
            <person name="Dong L."/>
            <person name="Ji J."/>
            <person name="Chen P."/>
            <person name="Wu S."/>
            <person name="Liu J."/>
            <person name="Xiao Y."/>
            <person name="Bu D."/>
            <person name="Tan J."/>
            <person name="Yang L."/>
            <person name="Ye C."/>
            <person name="Zhang J."/>
            <person name="Xu J."/>
            <person name="Zhou Y."/>
            <person name="Yu Y."/>
            <person name="Zhang B."/>
            <person name="Zhuang S."/>
            <person name="Wei H."/>
            <person name="Liu B."/>
            <person name="Lei M."/>
            <person name="Yu H."/>
            <person name="Li Y."/>
            <person name="Xu H."/>
            <person name="Wei S."/>
            <person name="He X."/>
            <person name="Fang L."/>
            <person name="Zhang Z."/>
            <person name="Zhang Y."/>
            <person name="Huang X."/>
            <person name="Su Z."/>
            <person name="Tong W."/>
            <person name="Li J."/>
            <person name="Tong Z."/>
            <person name="Li S."/>
            <person name="Ye J."/>
            <person name="Wang L."/>
            <person name="Fang L."/>
            <person name="Lei T."/>
            <person name="Chen C."/>
            <person name="Chen H."/>
            <person name="Xu Z."/>
            <person name="Li H."/>
            <person name="Huang H."/>
            <person name="Zhang F."/>
            <person name="Xu H."/>
            <person name="Li N."/>
            <person name="Zhao C."/>
            <person name="Li S."/>
            <person name="Dong L."/>
            <person name="Huang Y."/>
            <person name="Li L."/>
            <person name="Xi Y."/>
            <person name="Qi Q."/>
            <person name="Li W."/>
            <person name="Zhang B."/>
            <person name="Hu W."/>
            <person name="Zhang Y."/>
            <person name="Tian X."/>
            <person name="Jiao Y."/>
            <person name="Liang X."/>
            <person name="Jin J."/>
            <person name="Gao L."/>
            <person name="Zheng W."/>
            <person name="Hao B."/>
            <person name="Liu S."/>
            <person name="Wang W."/>
            <person name="Yuan L."/>
            <person name="Cao M."/>
            <person name="McDermott J."/>
            <person name="Samudrala R."/>
            <person name="Wang J."/>
            <person name="Wong G.K."/>
            <person name="Yang H."/>
        </authorList>
    </citation>
    <scope>NUCLEOTIDE SEQUENCE [LARGE SCALE GENOMIC DNA]</scope>
    <source>
        <strain evidence="2">cv. 93-11</strain>
    </source>
</reference>
<keyword evidence="2" id="KW-1185">Reference proteome</keyword>
<dbReference type="Gramene" id="BGIOSGA037236-TA">
    <property type="protein sequence ID" value="BGIOSGA037236-PA"/>
    <property type="gene ID" value="BGIOSGA037236"/>
</dbReference>
<dbReference type="OMA" id="DEIRYSR"/>
<evidence type="ECO:0000313" key="1">
    <source>
        <dbReference type="EMBL" id="EAY82783.1"/>
    </source>
</evidence>
<dbReference type="AlphaFoldDB" id="A2ZJJ9"/>
<gene>
    <name evidence="1" type="ORF">OsI_37988</name>
</gene>
<dbReference type="Gene3D" id="3.60.10.10">
    <property type="entry name" value="Endonuclease/exonuclease/phosphatase"/>
    <property type="match status" value="1"/>
</dbReference>
<dbReference type="HOGENOM" id="CLU_1484345_0_0_1"/>
<sequence length="182" mass="21618">MSLRNRELADVPVTRRARILTQKKNLEDLRETFRNGPKYTWTNKQECPAQEVLDRVLMNDSWDIKFPSALLSSLPRVGSDHTPLLVDTDEERERSCSYFKFESAWLAENGFKEMVCHKMLERDSSYILEFWTRKQSEMRTFLTGWGINILNEKRREKKTLQGKLEELDRKALEDDLSPEEWN</sequence>
<dbReference type="InterPro" id="IPR036691">
    <property type="entry name" value="Endo/exonu/phosph_ase_sf"/>
</dbReference>
<dbReference type="PANTHER" id="PTHR33710:SF71">
    <property type="entry name" value="ENDONUCLEASE_EXONUCLEASE_PHOSPHATASE DOMAIN-CONTAINING PROTEIN"/>
    <property type="match status" value="1"/>
</dbReference>
<accession>A2ZJJ9</accession>
<evidence type="ECO:0000313" key="2">
    <source>
        <dbReference type="Proteomes" id="UP000007015"/>
    </source>
</evidence>
<dbReference type="EMBL" id="CM000137">
    <property type="protein sequence ID" value="EAY82783.1"/>
    <property type="molecule type" value="Genomic_DNA"/>
</dbReference>
<organism evidence="1 2">
    <name type="scientific">Oryza sativa subsp. indica</name>
    <name type="common">Rice</name>
    <dbReference type="NCBI Taxonomy" id="39946"/>
    <lineage>
        <taxon>Eukaryota</taxon>
        <taxon>Viridiplantae</taxon>
        <taxon>Streptophyta</taxon>
        <taxon>Embryophyta</taxon>
        <taxon>Tracheophyta</taxon>
        <taxon>Spermatophyta</taxon>
        <taxon>Magnoliopsida</taxon>
        <taxon>Liliopsida</taxon>
        <taxon>Poales</taxon>
        <taxon>Poaceae</taxon>
        <taxon>BOP clade</taxon>
        <taxon>Oryzoideae</taxon>
        <taxon>Oryzeae</taxon>
        <taxon>Oryzinae</taxon>
        <taxon>Oryza</taxon>
        <taxon>Oryza sativa</taxon>
    </lineage>
</organism>
<dbReference type="Proteomes" id="UP000007015">
    <property type="component" value="Chromosome 12"/>
</dbReference>
<dbReference type="SUPFAM" id="SSF56219">
    <property type="entry name" value="DNase I-like"/>
    <property type="match status" value="1"/>
</dbReference>